<dbReference type="Proteomes" id="UP000323876">
    <property type="component" value="Unassembled WGS sequence"/>
</dbReference>
<accession>A0A5N0E5K9</accession>
<gene>
    <name evidence="2" type="ORF">F3087_32535</name>
</gene>
<comment type="caution">
    <text evidence="2">The sequence shown here is derived from an EMBL/GenBank/DDBJ whole genome shotgun (WGS) entry which is preliminary data.</text>
</comment>
<evidence type="ECO:0000313" key="3">
    <source>
        <dbReference type="Proteomes" id="UP000323876"/>
    </source>
</evidence>
<name>A0A5N0E5K9_9NOCA</name>
<reference evidence="2 3" key="1">
    <citation type="submission" date="2019-09" db="EMBL/GenBank/DDBJ databases">
        <authorList>
            <person name="Wang X."/>
        </authorList>
    </citation>
    <scope>NUCLEOTIDE SEQUENCE [LARGE SCALE GENOMIC DNA]</scope>
    <source>
        <strain evidence="2 3">CICC 11023</strain>
    </source>
</reference>
<feature type="chain" id="PRO_5024461124" evidence="1">
    <location>
        <begin position="29"/>
        <end position="75"/>
    </location>
</feature>
<evidence type="ECO:0000313" key="2">
    <source>
        <dbReference type="EMBL" id="KAA8884708.1"/>
    </source>
</evidence>
<evidence type="ECO:0000256" key="1">
    <source>
        <dbReference type="SAM" id="SignalP"/>
    </source>
</evidence>
<keyword evidence="1" id="KW-0732">Signal</keyword>
<sequence>MRVLRSLFVAVAITAVLAVVGFVVRAQAAPAPTPSVSQVEVTDSEEKLVKQAAARAKSAAARADAAMKASRSHGA</sequence>
<proteinExistence type="predicted"/>
<keyword evidence="3" id="KW-1185">Reference proteome</keyword>
<feature type="signal peptide" evidence="1">
    <location>
        <begin position="1"/>
        <end position="28"/>
    </location>
</feature>
<dbReference type="EMBL" id="VXLC01000018">
    <property type="protein sequence ID" value="KAA8884708.1"/>
    <property type="molecule type" value="Genomic_DNA"/>
</dbReference>
<protein>
    <submittedName>
        <fullName evidence="2">Uncharacterized protein</fullName>
    </submittedName>
</protein>
<dbReference type="AlphaFoldDB" id="A0A5N0E5K9"/>
<dbReference type="RefSeq" id="WP_150405928.1">
    <property type="nucleotide sequence ID" value="NZ_JBHJYQ010000001.1"/>
</dbReference>
<organism evidence="2 3">
    <name type="scientific">Nocardia colli</name>
    <dbReference type="NCBI Taxonomy" id="2545717"/>
    <lineage>
        <taxon>Bacteria</taxon>
        <taxon>Bacillati</taxon>
        <taxon>Actinomycetota</taxon>
        <taxon>Actinomycetes</taxon>
        <taxon>Mycobacteriales</taxon>
        <taxon>Nocardiaceae</taxon>
        <taxon>Nocardia</taxon>
    </lineage>
</organism>